<dbReference type="KEGG" id="plv:ERIC2_c40091"/>
<organism evidence="1 2">
    <name type="scientific">Paenibacillus larvae subsp. larvae DSM 25430</name>
    <dbReference type="NCBI Taxonomy" id="697284"/>
    <lineage>
        <taxon>Bacteria</taxon>
        <taxon>Bacillati</taxon>
        <taxon>Bacillota</taxon>
        <taxon>Bacilli</taxon>
        <taxon>Bacillales</taxon>
        <taxon>Paenibacillaceae</taxon>
        <taxon>Paenibacillus</taxon>
    </lineage>
</organism>
<dbReference type="AlphaFoldDB" id="V9WEX2"/>
<proteinExistence type="predicted"/>
<dbReference type="HOGENOM" id="CLU_3219483_0_0_9"/>
<reference evidence="1 2" key="1">
    <citation type="journal article" date="2014" name="PLoS ONE">
        <title>How to Kill the Honey Bee Larva: Genomic Potential and Virulence Mechanisms of Paenibacillus larvae.</title>
        <authorList>
            <person name="Djukic M."/>
            <person name="Brzuszkiewicz E."/>
            <person name="Funfhaus A."/>
            <person name="Voss J."/>
            <person name="Gollnow K."/>
            <person name="Poppinga L."/>
            <person name="Liesegang H."/>
            <person name="Garcia-Gonzalez E."/>
            <person name="Genersch E."/>
            <person name="Daniel R."/>
        </authorList>
    </citation>
    <scope>NUCLEOTIDE SEQUENCE [LARGE SCALE GENOMIC DNA]</scope>
    <source>
        <strain evidence="1 2">DSM 25430</strain>
    </source>
</reference>
<name>V9WEX2_9BACL</name>
<accession>V9WEX2</accession>
<dbReference type="Proteomes" id="UP000029431">
    <property type="component" value="Chromosome"/>
</dbReference>
<gene>
    <name evidence="1" type="ORF">ERIC2_c40091</name>
</gene>
<sequence length="44" mass="5169">MTGIIKEPKIFMRINGANAGNKTAERNPSTHIWYRKIQFYMLDI</sequence>
<protein>
    <submittedName>
        <fullName evidence="1">Uncharacterized protein</fullName>
    </submittedName>
</protein>
<evidence type="ECO:0000313" key="2">
    <source>
        <dbReference type="Proteomes" id="UP000029431"/>
    </source>
</evidence>
<keyword evidence="2" id="KW-1185">Reference proteome</keyword>
<dbReference type="EMBL" id="CP003355">
    <property type="protein sequence ID" value="AHD07672.1"/>
    <property type="molecule type" value="Genomic_DNA"/>
</dbReference>
<evidence type="ECO:0000313" key="1">
    <source>
        <dbReference type="EMBL" id="AHD07672.1"/>
    </source>
</evidence>